<dbReference type="EMBL" id="CP159362">
    <property type="protein sequence ID" value="XCN69600.1"/>
    <property type="molecule type" value="Genomic_DNA"/>
</dbReference>
<dbReference type="AlphaFoldDB" id="A0AAU8LM29"/>
<protein>
    <submittedName>
        <fullName evidence="1">Uncharacterized protein</fullName>
    </submittedName>
</protein>
<accession>A0AAU8LM29</accession>
<evidence type="ECO:0000313" key="1">
    <source>
        <dbReference type="EMBL" id="XCN69600.1"/>
    </source>
</evidence>
<reference evidence="1" key="1">
    <citation type="journal article" date="2014" name="Genome Announc.">
        <title>Draft Genome Sequences of a Phylogenetically Diverse Suite of Pseudomonas syringae Strains from Multiple Source Populations.</title>
        <authorList>
            <person name="Baltrus D.A."/>
            <person name="Yourstone S."/>
            <person name="Lind A."/>
            <person name="Guilbaud C."/>
            <person name="Sands D.C."/>
            <person name="Jones C.D."/>
            <person name="Morris C.E."/>
            <person name="Dangl J.L."/>
        </authorList>
    </citation>
    <scope>NUCLEOTIDE SEQUENCE</scope>
    <source>
        <strain evidence="1">CC1417</strain>
    </source>
</reference>
<reference evidence="1" key="2">
    <citation type="submission" date="2024-07" db="EMBL/GenBank/DDBJ databases">
        <title>A complete genome sequence for Pseudomonas syringae CC1417.</title>
        <authorList>
            <person name="Baltrus D.A."/>
        </authorList>
    </citation>
    <scope>NUCLEOTIDE SEQUENCE</scope>
    <source>
        <strain evidence="1">CC1417</strain>
    </source>
</reference>
<proteinExistence type="predicted"/>
<organism evidence="1">
    <name type="scientific">Pseudomonas syringae CC1417</name>
    <dbReference type="NCBI Taxonomy" id="1357272"/>
    <lineage>
        <taxon>Bacteria</taxon>
        <taxon>Pseudomonadati</taxon>
        <taxon>Pseudomonadota</taxon>
        <taxon>Gammaproteobacteria</taxon>
        <taxon>Pseudomonadales</taxon>
        <taxon>Pseudomonadaceae</taxon>
        <taxon>Pseudomonas</taxon>
        <taxon>Pseudomonas syringae</taxon>
    </lineage>
</organism>
<gene>
    <name evidence="1" type="ORF">N011_10070</name>
</gene>
<sequence length="161" mass="17268">MNKRKFRYQGHFGVVFNVTSFTVAPSDRPVLRQVFFCEPGSQCYKVSDLIVETYDRMLAGQRPCDMVVAISNPLTREQADLFNQQRIKISAVAAGAVSLAAKPAGIYGAPAAPAVSAFVYSRLEARHAGDVIVAVDAKVVGGIGPQHTSTSLLIKVGRGSQ</sequence>
<dbReference type="RefSeq" id="WP_024694929.1">
    <property type="nucleotide sequence ID" value="NZ_CP159362.1"/>
</dbReference>
<name>A0AAU8LM29_PSESX</name>